<evidence type="ECO:0000313" key="2">
    <source>
        <dbReference type="EMBL" id="GBR76993.1"/>
    </source>
</evidence>
<reference evidence="2 3" key="1">
    <citation type="journal article" date="2019" name="ISME J.">
        <title>Genome analyses of uncultured TG2/ZB3 bacteria in 'Margulisbacteria' specifically attached to ectosymbiotic spirochetes of protists in the termite gut.</title>
        <authorList>
            <person name="Utami Y.D."/>
            <person name="Kuwahara H."/>
            <person name="Igai K."/>
            <person name="Murakami T."/>
            <person name="Sugaya K."/>
            <person name="Morikawa T."/>
            <person name="Nagura Y."/>
            <person name="Yuki M."/>
            <person name="Deevong P."/>
            <person name="Inoue T."/>
            <person name="Kihara K."/>
            <person name="Lo N."/>
            <person name="Yamada A."/>
            <person name="Ohkuma M."/>
            <person name="Hongoh Y."/>
        </authorList>
    </citation>
    <scope>NUCLEOTIDE SEQUENCE [LARGE SCALE GENOMIC DNA]</scope>
    <source>
        <strain evidence="2">NkOx7-02</strain>
    </source>
</reference>
<gene>
    <name evidence="2" type="primary">zupT</name>
    <name evidence="2" type="ORF">NO2_1456</name>
</gene>
<feature type="compositionally biased region" description="Basic and acidic residues" evidence="1">
    <location>
        <begin position="49"/>
        <end position="66"/>
    </location>
</feature>
<name>A0A388TKI3_9BACT</name>
<keyword evidence="3" id="KW-1185">Reference proteome</keyword>
<organism evidence="2 3">
    <name type="scientific">Candidatus Termititenax persephonae</name>
    <dbReference type="NCBI Taxonomy" id="2218525"/>
    <lineage>
        <taxon>Bacteria</taxon>
        <taxon>Bacillati</taxon>
        <taxon>Candidatus Margulisiibacteriota</taxon>
        <taxon>Candidatus Termititenacia</taxon>
        <taxon>Candidatus Termititenacales</taxon>
        <taxon>Candidatus Termititenacaceae</taxon>
        <taxon>Candidatus Termititenax</taxon>
    </lineage>
</organism>
<feature type="compositionally biased region" description="Basic and acidic residues" evidence="1">
    <location>
        <begin position="77"/>
        <end position="94"/>
    </location>
</feature>
<feature type="non-terminal residue" evidence="2">
    <location>
        <position position="1"/>
    </location>
</feature>
<feature type="region of interest" description="Disordered" evidence="1">
    <location>
        <begin position="43"/>
        <end position="94"/>
    </location>
</feature>
<protein>
    <submittedName>
        <fullName evidence="2">Zinc transporter</fullName>
    </submittedName>
</protein>
<sequence length="94" mass="10608">GSFCVNAGLGWITTLTILTHEIPQEIEVRERVDMTMAVMAMPPMPISFQREEKSKTRRNPEKHSREVPALSQPFGDKVQESAADERPGAERDQD</sequence>
<evidence type="ECO:0000256" key="1">
    <source>
        <dbReference type="SAM" id="MobiDB-lite"/>
    </source>
</evidence>
<dbReference type="AlphaFoldDB" id="A0A388TKI3"/>
<proteinExistence type="predicted"/>
<dbReference type="Proteomes" id="UP000275925">
    <property type="component" value="Unassembled WGS sequence"/>
</dbReference>
<comment type="caution">
    <text evidence="2">The sequence shown here is derived from an EMBL/GenBank/DDBJ whole genome shotgun (WGS) entry which is preliminary data.</text>
</comment>
<accession>A0A388TKI3</accession>
<evidence type="ECO:0000313" key="3">
    <source>
        <dbReference type="Proteomes" id="UP000275925"/>
    </source>
</evidence>
<dbReference type="EMBL" id="BGZO01000077">
    <property type="protein sequence ID" value="GBR76993.1"/>
    <property type="molecule type" value="Genomic_DNA"/>
</dbReference>